<accession>W1I9P7</accession>
<organism evidence="1">
    <name type="scientific">Fusarium clavum</name>
    <dbReference type="NCBI Taxonomy" id="2594811"/>
    <lineage>
        <taxon>Eukaryota</taxon>
        <taxon>Fungi</taxon>
        <taxon>Dikarya</taxon>
        <taxon>Ascomycota</taxon>
        <taxon>Pezizomycotina</taxon>
        <taxon>Sordariomycetes</taxon>
        <taxon>Hypocreomycetidae</taxon>
        <taxon>Hypocreales</taxon>
        <taxon>Nectriaceae</taxon>
        <taxon>Fusarium</taxon>
        <taxon>Fusarium incarnatum-equiseti species complex</taxon>
    </lineage>
</organism>
<dbReference type="AlphaFoldDB" id="W1I9P7"/>
<sequence>MGWGWFKVMEGRVCRVGRSATVELKASLGRIRRLGDGMRRIQGRQDCVGRARCCSSGGRRSGSAAG</sequence>
<evidence type="ECO:0000313" key="1">
    <source>
        <dbReference type="EMBL" id="CDL73395.1"/>
    </source>
</evidence>
<name>W1I9P7_9HYPO</name>
<reference evidence="1" key="1">
    <citation type="submission" date="2013-05" db="EMBL/GenBank/DDBJ databases">
        <title>Draft genome sequences of six wheat associated Fusarium spp. isolates.</title>
        <authorList>
            <person name="Moolhuijzen P.M."/>
            <person name="Manners J.M."/>
            <person name="Wilcox S."/>
            <person name="Bellgard M.I."/>
            <person name="Gardiner D.M."/>
        </authorList>
    </citation>
    <scope>NUCLEOTIDE SEQUENCE</scope>
    <source>
        <strain evidence="1">CS3069</strain>
    </source>
</reference>
<geneLocation type="mitochondrion" evidence="1"/>
<dbReference type="EMBL" id="HG321329">
    <property type="protein sequence ID" value="CEF82657.1"/>
    <property type="molecule type" value="Genomic_DNA"/>
</dbReference>
<proteinExistence type="predicted"/>
<dbReference type="EMBL" id="CBMI010005066">
    <property type="protein sequence ID" value="CDL73395.1"/>
    <property type="molecule type" value="Genomic_DNA"/>
</dbReference>
<protein>
    <submittedName>
        <fullName evidence="1">Unclassified</fullName>
    </submittedName>
</protein>
<gene>
    <name evidence="1" type="ORF">BN850_0137830</name>
</gene>
<keyword evidence="1" id="KW-0496">Mitochondrion</keyword>